<evidence type="ECO:0000259" key="4">
    <source>
        <dbReference type="PROSITE" id="PS50949"/>
    </source>
</evidence>
<dbReference type="EMBL" id="LT629688">
    <property type="protein sequence ID" value="SDD65472.1"/>
    <property type="molecule type" value="Genomic_DNA"/>
</dbReference>
<dbReference type="SUPFAM" id="SSF46785">
    <property type="entry name" value="Winged helix' DNA-binding domain"/>
    <property type="match status" value="1"/>
</dbReference>
<accession>A0A1G6WHW5</accession>
<dbReference type="InterPro" id="IPR011663">
    <property type="entry name" value="UTRA"/>
</dbReference>
<keyword evidence="1" id="KW-0805">Transcription regulation</keyword>
<dbReference type="PROSITE" id="PS50949">
    <property type="entry name" value="HTH_GNTR"/>
    <property type="match status" value="1"/>
</dbReference>
<dbReference type="InterPro" id="IPR028978">
    <property type="entry name" value="Chorismate_lyase_/UTRA_dom_sf"/>
</dbReference>
<dbReference type="GO" id="GO:0003700">
    <property type="term" value="F:DNA-binding transcription factor activity"/>
    <property type="evidence" value="ECO:0007669"/>
    <property type="project" value="InterPro"/>
</dbReference>
<dbReference type="CDD" id="cd07377">
    <property type="entry name" value="WHTH_GntR"/>
    <property type="match status" value="1"/>
</dbReference>
<dbReference type="SUPFAM" id="SSF64288">
    <property type="entry name" value="Chorismate lyase-like"/>
    <property type="match status" value="1"/>
</dbReference>
<name>A0A1G6WHW5_9ACTN</name>
<dbReference type="PRINTS" id="PR00035">
    <property type="entry name" value="HTHGNTR"/>
</dbReference>
<dbReference type="OrthoDB" id="8584262at2"/>
<evidence type="ECO:0000256" key="2">
    <source>
        <dbReference type="ARBA" id="ARBA00023125"/>
    </source>
</evidence>
<keyword evidence="3" id="KW-0804">Transcription</keyword>
<evidence type="ECO:0000313" key="5">
    <source>
        <dbReference type="EMBL" id="SDD65472.1"/>
    </source>
</evidence>
<dbReference type="InterPro" id="IPR036388">
    <property type="entry name" value="WH-like_DNA-bd_sf"/>
</dbReference>
<organism evidence="5 6">
    <name type="scientific">Auraticoccus monumenti</name>
    <dbReference type="NCBI Taxonomy" id="675864"/>
    <lineage>
        <taxon>Bacteria</taxon>
        <taxon>Bacillati</taxon>
        <taxon>Actinomycetota</taxon>
        <taxon>Actinomycetes</taxon>
        <taxon>Propionibacteriales</taxon>
        <taxon>Propionibacteriaceae</taxon>
        <taxon>Auraticoccus</taxon>
    </lineage>
</organism>
<dbReference type="Pfam" id="PF00392">
    <property type="entry name" value="GntR"/>
    <property type="match status" value="1"/>
</dbReference>
<proteinExistence type="predicted"/>
<evidence type="ECO:0000256" key="3">
    <source>
        <dbReference type="ARBA" id="ARBA00023163"/>
    </source>
</evidence>
<reference evidence="5 6" key="1">
    <citation type="submission" date="2016-10" db="EMBL/GenBank/DDBJ databases">
        <authorList>
            <person name="de Groot N.N."/>
        </authorList>
    </citation>
    <scope>NUCLEOTIDE SEQUENCE [LARGE SCALE GENOMIC DNA]</scope>
    <source>
        <strain evidence="5 6">MON 2.2</strain>
    </source>
</reference>
<evidence type="ECO:0000313" key="6">
    <source>
        <dbReference type="Proteomes" id="UP000198546"/>
    </source>
</evidence>
<dbReference type="SMART" id="SM00866">
    <property type="entry name" value="UTRA"/>
    <property type="match status" value="1"/>
</dbReference>
<dbReference type="Pfam" id="PF07702">
    <property type="entry name" value="UTRA"/>
    <property type="match status" value="1"/>
</dbReference>
<dbReference type="SMART" id="SM00345">
    <property type="entry name" value="HTH_GNTR"/>
    <property type="match status" value="1"/>
</dbReference>
<dbReference type="Gene3D" id="3.40.1410.10">
    <property type="entry name" value="Chorismate lyase-like"/>
    <property type="match status" value="1"/>
</dbReference>
<dbReference type="PANTHER" id="PTHR44846:SF17">
    <property type="entry name" value="GNTR-FAMILY TRANSCRIPTIONAL REGULATOR"/>
    <property type="match status" value="1"/>
</dbReference>
<gene>
    <name evidence="5" type="ORF">SAMN04489747_1449</name>
</gene>
<dbReference type="STRING" id="675864.SAMN04489747_1449"/>
<evidence type="ECO:0000256" key="1">
    <source>
        <dbReference type="ARBA" id="ARBA00023015"/>
    </source>
</evidence>
<keyword evidence="6" id="KW-1185">Reference proteome</keyword>
<dbReference type="GO" id="GO:0003677">
    <property type="term" value="F:DNA binding"/>
    <property type="evidence" value="ECO:0007669"/>
    <property type="project" value="UniProtKB-KW"/>
</dbReference>
<dbReference type="Gene3D" id="1.10.10.10">
    <property type="entry name" value="Winged helix-like DNA-binding domain superfamily/Winged helix DNA-binding domain"/>
    <property type="match status" value="1"/>
</dbReference>
<feature type="domain" description="HTH gntR-type" evidence="4">
    <location>
        <begin position="9"/>
        <end position="77"/>
    </location>
</feature>
<keyword evidence="2" id="KW-0238">DNA-binding</keyword>
<dbReference type="RefSeq" id="WP_090591954.1">
    <property type="nucleotide sequence ID" value="NZ_LT629688.1"/>
</dbReference>
<protein>
    <submittedName>
        <fullName evidence="5">GntR family transcriptional regulator</fullName>
    </submittedName>
</protein>
<dbReference type="GO" id="GO:0045892">
    <property type="term" value="P:negative regulation of DNA-templated transcription"/>
    <property type="evidence" value="ECO:0007669"/>
    <property type="project" value="TreeGrafter"/>
</dbReference>
<dbReference type="InterPro" id="IPR050679">
    <property type="entry name" value="Bact_HTH_transcr_reg"/>
</dbReference>
<dbReference type="InterPro" id="IPR036390">
    <property type="entry name" value="WH_DNA-bd_sf"/>
</dbReference>
<sequence>MDDDQQRSEPASHLLAELLRGIITRGELAPGDRLPSERVLASEHRVARNTARAAIRLLADQGLVDVQHGRGVFVRHPRKLLRFGAERYSRALRDETGLSPFRAEVTQQHRTPRVDCTSIQQTPAPADVAERLGLNQSDPVARRENWYYADDEPVQYGVTWIPWNIAEGSPLGNSADLGPGSLYARFEDTGHSITTIREEVTARMPSPDESRRLQVPDGVPVLVVTHTGLNQHHRPFEVTVFTMRADLNGLDYTMPVTDPQRLKESRL</sequence>
<dbReference type="AlphaFoldDB" id="A0A1G6WHW5"/>
<dbReference type="Proteomes" id="UP000198546">
    <property type="component" value="Chromosome i"/>
</dbReference>
<dbReference type="PANTHER" id="PTHR44846">
    <property type="entry name" value="MANNOSYL-D-GLYCERATE TRANSPORT/METABOLISM SYSTEM REPRESSOR MNGR-RELATED"/>
    <property type="match status" value="1"/>
</dbReference>
<dbReference type="InterPro" id="IPR000524">
    <property type="entry name" value="Tscrpt_reg_HTH_GntR"/>
</dbReference>